<feature type="domain" description="N-acetyltransferase" evidence="3">
    <location>
        <begin position="1"/>
        <end position="154"/>
    </location>
</feature>
<keyword evidence="2" id="KW-0012">Acyltransferase</keyword>
<dbReference type="InterPro" id="IPR050832">
    <property type="entry name" value="Bact_Acetyltransf"/>
</dbReference>
<reference evidence="5 7" key="2">
    <citation type="submission" date="2017-02" db="EMBL/GenBank/DDBJ databases">
        <title>Amycolatopsis azurea DSM 43854 draft genome.</title>
        <authorList>
            <person name="Mayilraj S."/>
        </authorList>
    </citation>
    <scope>NUCLEOTIDE SEQUENCE [LARGE SCALE GENOMIC DNA]</scope>
    <source>
        <strain evidence="5 7">DSM 43854</strain>
    </source>
</reference>
<keyword evidence="1 4" id="KW-0808">Transferase</keyword>
<dbReference type="InterPro" id="IPR016181">
    <property type="entry name" value="Acyl_CoA_acyltransferase"/>
</dbReference>
<dbReference type="Pfam" id="PF00583">
    <property type="entry name" value="Acetyltransf_1"/>
    <property type="match status" value="2"/>
</dbReference>
<evidence type="ECO:0000313" key="6">
    <source>
        <dbReference type="Proteomes" id="UP000014137"/>
    </source>
</evidence>
<evidence type="ECO:0000259" key="3">
    <source>
        <dbReference type="PROSITE" id="PS51186"/>
    </source>
</evidence>
<reference evidence="4 6" key="1">
    <citation type="submission" date="2012-10" db="EMBL/GenBank/DDBJ databases">
        <title>Genome assembly of Amycolatopsis azurea DSM 43854.</title>
        <authorList>
            <person name="Khatri I."/>
            <person name="Kaur I."/>
            <person name="Subramanian S."/>
            <person name="Mayilraj S."/>
        </authorList>
    </citation>
    <scope>NUCLEOTIDE SEQUENCE [LARGE SCALE GENOMIC DNA]</scope>
    <source>
        <strain evidence="4 6">DSM 43854</strain>
    </source>
</reference>
<accession>M2PVH1</accession>
<comment type="caution">
    <text evidence="4">The sequence shown here is derived from an EMBL/GenBank/DDBJ whole genome shotgun (WGS) entry which is preliminary data.</text>
</comment>
<dbReference type="PROSITE" id="PS51186">
    <property type="entry name" value="GNAT"/>
    <property type="match status" value="2"/>
</dbReference>
<gene>
    <name evidence="5" type="ORF">B0293_04025</name>
    <name evidence="4" type="ORF">C791_0247</name>
</gene>
<evidence type="ECO:0000313" key="7">
    <source>
        <dbReference type="Proteomes" id="UP000188551"/>
    </source>
</evidence>
<name>M2PVH1_9PSEU</name>
<keyword evidence="7" id="KW-1185">Reference proteome</keyword>
<dbReference type="PATRIC" id="fig|1238180.3.peg.1605"/>
<evidence type="ECO:0000313" key="5">
    <source>
        <dbReference type="EMBL" id="OOC08058.1"/>
    </source>
</evidence>
<proteinExistence type="predicted"/>
<dbReference type="SUPFAM" id="SSF55729">
    <property type="entry name" value="Acyl-CoA N-acyltransferases (Nat)"/>
    <property type="match status" value="2"/>
</dbReference>
<dbReference type="AlphaFoldDB" id="M2PVH1"/>
<dbReference type="GO" id="GO:0016747">
    <property type="term" value="F:acyltransferase activity, transferring groups other than amino-acyl groups"/>
    <property type="evidence" value="ECO:0007669"/>
    <property type="project" value="InterPro"/>
</dbReference>
<evidence type="ECO:0000256" key="2">
    <source>
        <dbReference type="ARBA" id="ARBA00023315"/>
    </source>
</evidence>
<dbReference type="OrthoDB" id="4016818at2"/>
<sequence length="306" mass="33139">MHIRPWETADAAEVAALCAAGLPLDPYAADYPGMLLRRQGIGLVATDGGMIVGTALGSNRSEDEGSLDLLVVAEDFRREGIARRLVTTLEHRLADQGATRIVVEGNAPYYVWPGVDLHYTSAICFFEDSGYERGRCVVNMDVDLDAISLDTSDDEKRLLAGGIEIREATEADRDALHAWLSAGSGWPPAGWPPGWADEAVASLGREKAGCHLALSEGKPVAFCAYGVNQPHIIGPMATDHAVRSRGIGMTLMKRCYADQRAQGIAVAEISWVGPLSLFSDRLKARIRRCFWQYGKPLKAEVSDGVE</sequence>
<evidence type="ECO:0000313" key="4">
    <source>
        <dbReference type="EMBL" id="EMD28623.1"/>
    </source>
</evidence>
<protein>
    <submittedName>
        <fullName evidence="4">GCN5-related N-acetyltransferase</fullName>
    </submittedName>
</protein>
<dbReference type="CDD" id="cd04301">
    <property type="entry name" value="NAT_SF"/>
    <property type="match status" value="2"/>
</dbReference>
<evidence type="ECO:0000256" key="1">
    <source>
        <dbReference type="ARBA" id="ARBA00022679"/>
    </source>
</evidence>
<dbReference type="Proteomes" id="UP000014137">
    <property type="component" value="Unassembled WGS sequence"/>
</dbReference>
<dbReference type="Gene3D" id="3.40.630.30">
    <property type="match status" value="1"/>
</dbReference>
<dbReference type="EMBL" id="MUXN01000002">
    <property type="protein sequence ID" value="OOC08058.1"/>
    <property type="molecule type" value="Genomic_DNA"/>
</dbReference>
<feature type="domain" description="N-acetyltransferase" evidence="3">
    <location>
        <begin position="163"/>
        <end position="306"/>
    </location>
</feature>
<organism evidence="4 6">
    <name type="scientific">Amycolatopsis azurea DSM 43854</name>
    <dbReference type="NCBI Taxonomy" id="1238180"/>
    <lineage>
        <taxon>Bacteria</taxon>
        <taxon>Bacillati</taxon>
        <taxon>Actinomycetota</taxon>
        <taxon>Actinomycetes</taxon>
        <taxon>Pseudonocardiales</taxon>
        <taxon>Pseudonocardiaceae</taxon>
        <taxon>Amycolatopsis</taxon>
    </lineage>
</organism>
<dbReference type="InterPro" id="IPR000182">
    <property type="entry name" value="GNAT_dom"/>
</dbReference>
<dbReference type="RefSeq" id="WP_005152961.1">
    <property type="nucleotide sequence ID" value="NZ_ANMG01000010.1"/>
</dbReference>
<dbReference type="Proteomes" id="UP000188551">
    <property type="component" value="Unassembled WGS sequence"/>
</dbReference>
<dbReference type="EMBL" id="ANMG01000010">
    <property type="protein sequence ID" value="EMD28623.1"/>
    <property type="molecule type" value="Genomic_DNA"/>
</dbReference>
<dbReference type="PANTHER" id="PTHR43877">
    <property type="entry name" value="AMINOALKYLPHOSPHONATE N-ACETYLTRANSFERASE-RELATED-RELATED"/>
    <property type="match status" value="1"/>
</dbReference>